<keyword evidence="1" id="KW-0812">Transmembrane</keyword>
<keyword evidence="1" id="KW-1133">Transmembrane helix</keyword>
<feature type="transmembrane region" description="Helical" evidence="1">
    <location>
        <begin position="270"/>
        <end position="290"/>
    </location>
</feature>
<feature type="transmembrane region" description="Helical" evidence="1">
    <location>
        <begin position="169"/>
        <end position="193"/>
    </location>
</feature>
<protein>
    <submittedName>
        <fullName evidence="2">Uncharacterized protein</fullName>
    </submittedName>
</protein>
<proteinExistence type="predicted"/>
<dbReference type="AlphaFoldDB" id="A0A6N2R8Z2"/>
<accession>A0A6N2R8Z2</accession>
<keyword evidence="1" id="KW-0472">Membrane</keyword>
<reference evidence="2" key="1">
    <citation type="submission" date="2019-11" db="EMBL/GenBank/DDBJ databases">
        <authorList>
            <person name="Feng L."/>
        </authorList>
    </citation>
    <scope>NUCLEOTIDE SEQUENCE</scope>
    <source>
        <strain evidence="2">AundefinedLFYP135</strain>
    </source>
</reference>
<dbReference type="EMBL" id="CACRSL010000003">
    <property type="protein sequence ID" value="VYS77573.1"/>
    <property type="molecule type" value="Genomic_DNA"/>
</dbReference>
<sequence length="324" mass="34800">MKKADFAACAEQRGLRVVNNIAYGVVGNYPVQVQLVQDANLQVVVSLEEGGEGLDKTSSKEIVKEIRGELQVKATVSLHNGRLTALVGNPWGKAKKVEEGLDDLLSVLPAVLHRRGISPQKTCPICHREDCEMLAAFDGSYQPIHQGCLEGIAQAAGQKMAQNQESGSYLTGLLGAIIGGLLATIPAVAVIWFTETAYSLLYFLIPLGVYHGYRLARGKMDGIVLPLTCVLSVVFGVATDIMNLAISMVANEIPLKYLGVMLTNGEVQRLLMGDMVSSLLFVALGIAVTWNQISRTARSSMDDALAIQQSAMVNPLAGQDANRY</sequence>
<feature type="transmembrane region" description="Helical" evidence="1">
    <location>
        <begin position="223"/>
        <end position="250"/>
    </location>
</feature>
<gene>
    <name evidence="2" type="ORF">AULFYP135_00314</name>
</gene>
<organism evidence="2">
    <name type="scientific">uncultured Anaerotruncus sp</name>
    <dbReference type="NCBI Taxonomy" id="905011"/>
    <lineage>
        <taxon>Bacteria</taxon>
        <taxon>Bacillati</taxon>
        <taxon>Bacillota</taxon>
        <taxon>Clostridia</taxon>
        <taxon>Eubacteriales</taxon>
        <taxon>Oscillospiraceae</taxon>
        <taxon>Anaerotruncus</taxon>
        <taxon>environmental samples</taxon>
    </lineage>
</organism>
<evidence type="ECO:0000313" key="2">
    <source>
        <dbReference type="EMBL" id="VYS77573.1"/>
    </source>
</evidence>
<name>A0A6N2R8Z2_9FIRM</name>
<feature type="transmembrane region" description="Helical" evidence="1">
    <location>
        <begin position="199"/>
        <end position="216"/>
    </location>
</feature>
<evidence type="ECO:0000256" key="1">
    <source>
        <dbReference type="SAM" id="Phobius"/>
    </source>
</evidence>